<dbReference type="InterPro" id="IPR001041">
    <property type="entry name" value="2Fe-2S_ferredoxin-type"/>
</dbReference>
<evidence type="ECO:0000256" key="2">
    <source>
        <dbReference type="ARBA" id="ARBA00023014"/>
    </source>
</evidence>
<dbReference type="CDD" id="cd00207">
    <property type="entry name" value="fer2"/>
    <property type="match status" value="1"/>
</dbReference>
<evidence type="ECO:0000313" key="5">
    <source>
        <dbReference type="EMBL" id="CAD9469098.1"/>
    </source>
</evidence>
<sequence>MLKYLIIFPVFLVGAFVPSHRLWTVDLQLPETEELVPVIAVENTPLLLAMESHGELSPPFECRRGNCLNCAAKLLPGSSQNFDMYLGEFHDMGEDKDRHTFLCEEAKEKGFILTCCSYATGPGLKIAVDKSYEAYQVQYHERFKKKHRAAATAASAVLQTVWAEENTAEWLEMVENQFG</sequence>
<name>A0A7S2E031_9STRA</name>
<keyword evidence="1" id="KW-0479">Metal-binding</keyword>
<organism evidence="5">
    <name type="scientific">Octactis speculum</name>
    <dbReference type="NCBI Taxonomy" id="3111310"/>
    <lineage>
        <taxon>Eukaryota</taxon>
        <taxon>Sar</taxon>
        <taxon>Stramenopiles</taxon>
        <taxon>Ochrophyta</taxon>
        <taxon>Dictyochophyceae</taxon>
        <taxon>Dictyochales</taxon>
        <taxon>Dictyochaceae</taxon>
        <taxon>Octactis</taxon>
    </lineage>
</organism>
<evidence type="ECO:0000256" key="3">
    <source>
        <dbReference type="SAM" id="SignalP"/>
    </source>
</evidence>
<feature type="chain" id="PRO_5030566121" description="2Fe-2S ferredoxin-type domain-containing protein" evidence="3">
    <location>
        <begin position="22"/>
        <end position="179"/>
    </location>
</feature>
<dbReference type="InterPro" id="IPR012675">
    <property type="entry name" value="Beta-grasp_dom_sf"/>
</dbReference>
<protein>
    <recommendedName>
        <fullName evidence="4">2Fe-2S ferredoxin-type domain-containing protein</fullName>
    </recommendedName>
</protein>
<dbReference type="AlphaFoldDB" id="A0A7S2E031"/>
<dbReference type="Pfam" id="PF00111">
    <property type="entry name" value="Fer2"/>
    <property type="match status" value="1"/>
</dbReference>
<dbReference type="GO" id="GO:0051537">
    <property type="term" value="F:2 iron, 2 sulfur cluster binding"/>
    <property type="evidence" value="ECO:0007669"/>
    <property type="project" value="UniProtKB-KW"/>
</dbReference>
<feature type="domain" description="2Fe-2S ferredoxin-type" evidence="4">
    <location>
        <begin position="41"/>
        <end position="120"/>
    </location>
</feature>
<evidence type="ECO:0000259" key="4">
    <source>
        <dbReference type="Pfam" id="PF00111"/>
    </source>
</evidence>
<reference evidence="5" key="1">
    <citation type="submission" date="2021-01" db="EMBL/GenBank/DDBJ databases">
        <authorList>
            <person name="Corre E."/>
            <person name="Pelletier E."/>
            <person name="Niang G."/>
            <person name="Scheremetjew M."/>
            <person name="Finn R."/>
            <person name="Kale V."/>
            <person name="Holt S."/>
            <person name="Cochrane G."/>
            <person name="Meng A."/>
            <person name="Brown T."/>
            <person name="Cohen L."/>
        </authorList>
    </citation>
    <scope>NUCLEOTIDE SEQUENCE</scope>
    <source>
        <strain evidence="5">CCMP1381</strain>
    </source>
</reference>
<keyword evidence="3" id="KW-0732">Signal</keyword>
<dbReference type="Gene3D" id="3.10.20.30">
    <property type="match status" value="1"/>
</dbReference>
<accession>A0A7S2E031</accession>
<proteinExistence type="predicted"/>
<keyword evidence="1" id="KW-0001">2Fe-2S</keyword>
<dbReference type="EMBL" id="HBGS01051871">
    <property type="protein sequence ID" value="CAD9469098.1"/>
    <property type="molecule type" value="Transcribed_RNA"/>
</dbReference>
<feature type="signal peptide" evidence="3">
    <location>
        <begin position="1"/>
        <end position="21"/>
    </location>
</feature>
<keyword evidence="2" id="KW-0411">Iron-sulfur</keyword>
<evidence type="ECO:0000256" key="1">
    <source>
        <dbReference type="ARBA" id="ARBA00022714"/>
    </source>
</evidence>
<keyword evidence="1" id="KW-0408">Iron</keyword>
<gene>
    <name evidence="5" type="ORF">DSPE1174_LOCUS26809</name>
</gene>
<dbReference type="InterPro" id="IPR036010">
    <property type="entry name" value="2Fe-2S_ferredoxin-like_sf"/>
</dbReference>
<dbReference type="SUPFAM" id="SSF54292">
    <property type="entry name" value="2Fe-2S ferredoxin-like"/>
    <property type="match status" value="1"/>
</dbReference>